<dbReference type="InterPro" id="IPR013780">
    <property type="entry name" value="Glyco_hydro_b"/>
</dbReference>
<reference evidence="4 5" key="1">
    <citation type="submission" date="2024-01" db="EMBL/GenBank/DDBJ databases">
        <authorList>
            <person name="Allen C."/>
            <person name="Tagirdzhanova G."/>
        </authorList>
    </citation>
    <scope>NUCLEOTIDE SEQUENCE [LARGE SCALE GENOMIC DNA]</scope>
</reference>
<dbReference type="Gene3D" id="3.90.400.10">
    <property type="entry name" value="Oligo-1,6-glucosidase, Domain 2"/>
    <property type="match status" value="1"/>
</dbReference>
<dbReference type="PANTHER" id="PTHR10357">
    <property type="entry name" value="ALPHA-AMYLASE FAMILY MEMBER"/>
    <property type="match status" value="1"/>
</dbReference>
<dbReference type="CDD" id="cd11333">
    <property type="entry name" value="AmyAc_SI_OligoGlu_DGase"/>
    <property type="match status" value="1"/>
</dbReference>
<accession>A0ABP0CAP5</accession>
<evidence type="ECO:0000256" key="2">
    <source>
        <dbReference type="ARBA" id="ARBA00026248"/>
    </source>
</evidence>
<dbReference type="InterPro" id="IPR017853">
    <property type="entry name" value="GH"/>
</dbReference>
<protein>
    <recommendedName>
        <fullName evidence="3">Glycosyl hydrolase family 13 catalytic domain-containing protein</fullName>
    </recommendedName>
</protein>
<proteinExistence type="inferred from homology"/>
<evidence type="ECO:0000259" key="3">
    <source>
        <dbReference type="SMART" id="SM00642"/>
    </source>
</evidence>
<comment type="caution">
    <text evidence="4">The sequence shown here is derived from an EMBL/GenBank/DDBJ whole genome shotgun (WGS) entry which is preliminary data.</text>
</comment>
<gene>
    <name evidence="4" type="ORF">SEUCBS140593_007135</name>
</gene>
<organism evidence="4 5">
    <name type="scientific">Sporothrix eucalyptigena</name>
    <dbReference type="NCBI Taxonomy" id="1812306"/>
    <lineage>
        <taxon>Eukaryota</taxon>
        <taxon>Fungi</taxon>
        <taxon>Dikarya</taxon>
        <taxon>Ascomycota</taxon>
        <taxon>Pezizomycotina</taxon>
        <taxon>Sordariomycetes</taxon>
        <taxon>Sordariomycetidae</taxon>
        <taxon>Ophiostomatales</taxon>
        <taxon>Ophiostomataceae</taxon>
        <taxon>Sporothrix</taxon>
    </lineage>
</organism>
<keyword evidence="5" id="KW-1185">Reference proteome</keyword>
<evidence type="ECO:0000256" key="1">
    <source>
        <dbReference type="ARBA" id="ARBA00008061"/>
    </source>
</evidence>
<dbReference type="SMART" id="SM00642">
    <property type="entry name" value="Aamy"/>
    <property type="match status" value="1"/>
</dbReference>
<evidence type="ECO:0000313" key="4">
    <source>
        <dbReference type="EMBL" id="CAK7229107.1"/>
    </source>
</evidence>
<dbReference type="Proteomes" id="UP001642482">
    <property type="component" value="Unassembled WGS sequence"/>
</dbReference>
<dbReference type="Pfam" id="PF00128">
    <property type="entry name" value="Alpha-amylase"/>
    <property type="match status" value="1"/>
</dbReference>
<comment type="similarity">
    <text evidence="1">Belongs to the glycosyl hydrolase 13 family.</text>
</comment>
<feature type="domain" description="Glycosyl hydrolase family 13 catalytic" evidence="3">
    <location>
        <begin position="19"/>
        <end position="444"/>
    </location>
</feature>
<sequence>MSTVNGHAKAWWKEAIVYQIYPSSFYDSNGDGIGDLQGIISKLDYLKDLGVDVIWVCPIYQSPQIDMGYDISDYENIHPPYGTVKDVELLIKEAHLRGMKLMLDLVINHTSDQHAWFKESRSSRTNPKSDWYIWQPARRCPTTNARLPPNNWRSCFGNGSVWEWDETRQEYYLHLYAVQMPDLNWENEECRKAIYKSAIESWLEKGVDGFRVDLVNLYSKLPGFPDAPIIDPSAEYQLDPTMYANGPRIHEFIAEINAILAKYGAITVGELPATPDTAKVLEYIRASRKQLSMVFQFDIVEMNIDLTDHFNITLPTHTLGELRTEVAKVQQLIQGTDGWNTVFLENHDLARSVSRFTSDAKEHREQAAKLLALLQACLTGTQYVYQGQEIGSVNAPKESYPLENYLDIDTVLYLKQTKEKYGDDPAAWERAFVGLQHLARDHARIPIAWDGDAPYGGFSAVTGGEAREPWMKPHPLAAEINVKSQVNQPGSVYSFWRDVIHFRKSNADLFVYGNYETVRPEDEHILTFLKKVGEPVQDMALVVFNFTAVERRWSALDAVEVGLDPGRKIQLSFMMGTHQGKNDGFSLAPFEGRVYRIKWDV</sequence>
<dbReference type="SUPFAM" id="SSF51445">
    <property type="entry name" value="(Trans)glycosidases"/>
    <property type="match status" value="1"/>
</dbReference>
<dbReference type="InterPro" id="IPR045857">
    <property type="entry name" value="O16G_dom_2"/>
</dbReference>
<dbReference type="EMBL" id="CAWUHD010000084">
    <property type="protein sequence ID" value="CAK7229107.1"/>
    <property type="molecule type" value="Genomic_DNA"/>
</dbReference>
<name>A0ABP0CAP5_9PEZI</name>
<dbReference type="Gene3D" id="2.60.40.1180">
    <property type="entry name" value="Golgi alpha-mannosidase II"/>
    <property type="match status" value="1"/>
</dbReference>
<dbReference type="Gene3D" id="3.20.20.80">
    <property type="entry name" value="Glycosidases"/>
    <property type="match status" value="1"/>
</dbReference>
<evidence type="ECO:0000313" key="5">
    <source>
        <dbReference type="Proteomes" id="UP001642482"/>
    </source>
</evidence>
<keyword evidence="2" id="KW-0462">Maltose metabolism</keyword>
<dbReference type="PANTHER" id="PTHR10357:SF179">
    <property type="entry name" value="NEUTRAL AND BASIC AMINO ACID TRANSPORT PROTEIN RBAT"/>
    <property type="match status" value="1"/>
</dbReference>
<dbReference type="InterPro" id="IPR006047">
    <property type="entry name" value="GH13_cat_dom"/>
</dbReference>